<gene>
    <name evidence="1" type="ORF">B296_00052881</name>
</gene>
<accession>A0A426XUG2</accession>
<protein>
    <submittedName>
        <fullName evidence="1">Uncharacterized protein</fullName>
    </submittedName>
</protein>
<proteinExistence type="predicted"/>
<dbReference type="Proteomes" id="UP000287651">
    <property type="component" value="Unassembled WGS sequence"/>
</dbReference>
<evidence type="ECO:0000313" key="2">
    <source>
        <dbReference type="Proteomes" id="UP000287651"/>
    </source>
</evidence>
<reference evidence="1 2" key="1">
    <citation type="journal article" date="2014" name="Agronomy (Basel)">
        <title>A Draft Genome Sequence for Ensete ventricosum, the Drought-Tolerant Tree Against Hunger.</title>
        <authorList>
            <person name="Harrison J."/>
            <person name="Moore K.A."/>
            <person name="Paszkiewicz K."/>
            <person name="Jones T."/>
            <person name="Grant M."/>
            <person name="Ambacheew D."/>
            <person name="Muzemil S."/>
            <person name="Studholme D.J."/>
        </authorList>
    </citation>
    <scope>NUCLEOTIDE SEQUENCE [LARGE SCALE GENOMIC DNA]</scope>
</reference>
<evidence type="ECO:0000313" key="1">
    <source>
        <dbReference type="EMBL" id="RRT43120.1"/>
    </source>
</evidence>
<feature type="non-terminal residue" evidence="1">
    <location>
        <position position="139"/>
    </location>
</feature>
<dbReference type="AlphaFoldDB" id="A0A426XUG2"/>
<name>A0A426XUG2_ENSVE</name>
<dbReference type="EMBL" id="AMZH03017346">
    <property type="protein sequence ID" value="RRT43120.1"/>
    <property type="molecule type" value="Genomic_DNA"/>
</dbReference>
<organism evidence="1 2">
    <name type="scientific">Ensete ventricosum</name>
    <name type="common">Abyssinian banana</name>
    <name type="synonym">Musa ensete</name>
    <dbReference type="NCBI Taxonomy" id="4639"/>
    <lineage>
        <taxon>Eukaryota</taxon>
        <taxon>Viridiplantae</taxon>
        <taxon>Streptophyta</taxon>
        <taxon>Embryophyta</taxon>
        <taxon>Tracheophyta</taxon>
        <taxon>Spermatophyta</taxon>
        <taxon>Magnoliopsida</taxon>
        <taxon>Liliopsida</taxon>
        <taxon>Zingiberales</taxon>
        <taxon>Musaceae</taxon>
        <taxon>Ensete</taxon>
    </lineage>
</organism>
<sequence>MTILPFTGYEPSDELSAEIRADGVRTGATDQELRMWHVVPRASGTHCSTPHTEPAAWPSLGWVGWWSAGEARAAPILTCRGIITTQRNLRLRSRCFRSMLREGAPTASVVCQVVRQERSRTGLEKHVAPETSLRGRARA</sequence>
<comment type="caution">
    <text evidence="1">The sequence shown here is derived from an EMBL/GenBank/DDBJ whole genome shotgun (WGS) entry which is preliminary data.</text>
</comment>